<gene>
    <name evidence="1" type="primary">psiA</name>
</gene>
<dbReference type="InterPro" id="IPR009713">
    <property type="entry name" value="Uncharacterised_PsiA"/>
</dbReference>
<name>A0A0C7AUS4_KLEPN</name>
<geneLocation type="plasmid" evidence="1">
    <name>pRYC11</name>
</geneLocation>
<dbReference type="AlphaFoldDB" id="A0A0C7AUS4"/>
<evidence type="ECO:0000313" key="1">
    <source>
        <dbReference type="EMBL" id="CDR98279.1"/>
    </source>
</evidence>
<dbReference type="NCBIfam" id="NF010258">
    <property type="entry name" value="PRK13704.1"/>
    <property type="match status" value="1"/>
</dbReference>
<dbReference type="Pfam" id="PF06952">
    <property type="entry name" value="PsiA"/>
    <property type="match status" value="1"/>
</dbReference>
<accession>A0A0C7AUS4</accession>
<proteinExistence type="predicted"/>
<dbReference type="EMBL" id="LK391770">
    <property type="protein sequence ID" value="CDR98279.1"/>
    <property type="molecule type" value="Genomic_DNA"/>
</dbReference>
<protein>
    <submittedName>
        <fullName evidence="1">Plasmid SOS inhibition protein A</fullName>
    </submittedName>
</protein>
<organism evidence="1">
    <name type="scientific">Klebsiella pneumoniae</name>
    <dbReference type="NCBI Taxonomy" id="573"/>
    <lineage>
        <taxon>Bacteria</taxon>
        <taxon>Pseudomonadati</taxon>
        <taxon>Pseudomonadota</taxon>
        <taxon>Gammaproteobacteria</taxon>
        <taxon>Enterobacterales</taxon>
        <taxon>Enterobacteriaceae</taxon>
        <taxon>Klebsiella/Raoultella group</taxon>
        <taxon>Klebsiella</taxon>
        <taxon>Klebsiella pneumoniae complex</taxon>
    </lineage>
</organism>
<reference evidence="1" key="2">
    <citation type="journal article" date="2015" name="Antimicrob. Agents Chemother.">
        <title>Antibiotic-Resistant Klebsiella pneumoniae and Escherichia coli High-Risk Clones and an IncFIIk Mosaic Plasmid Hosting Tn1 (blaTEM-4) in Isolates from 1990 to 2004.</title>
        <authorList>
            <person name="Rodriguez I."/>
            <person name="Novais A."/>
            <person name="Lira F."/>
            <person name="Valverde A."/>
            <person name="Curiao T."/>
            <person name="Martinez J.L."/>
            <person name="Baquero F."/>
            <person name="Canton R."/>
            <person name="Coque T.M."/>
        </authorList>
    </citation>
    <scope>NUCLEOTIDE SEQUENCE [LARGE SCALE GENOMIC DNA]</scope>
    <source>
        <strain evidence="1">H67</strain>
        <plasmid evidence="1">pRYC11</plasmid>
    </source>
</reference>
<sequence>MIPSSSALVSLKPARQAALQAIMTVEEARQRGARLPSMPHVRTFLRLLTGCSRINSDVARRIPGLHRDPKDRLSSLKQVEEALDMLISSHGEYCPLPLTMDVQAELFPEVLHTRTVRRLKRQDFAFTRKMRREARQVEQSWLLRQNLLGQAVTELNFQSPETVCTWYTRWSDEFDAAELAAPFWRWQSRFASLKELDWLRISGEPLYAVMYEIPFIVRETPEHIRVAERWQVPNKLADQSGV</sequence>
<dbReference type="RefSeq" id="WP_176455502.1">
    <property type="nucleotide sequence ID" value="NZ_LK391770.1"/>
</dbReference>
<keyword evidence="1" id="KW-0614">Plasmid</keyword>
<reference evidence="1" key="1">
    <citation type="submission" date="2014-05" db="EMBL/GenBank/DDBJ databases">
        <authorList>
            <person name="Rodriguez Fernandez I."/>
        </authorList>
    </citation>
    <scope>NUCLEOTIDE SEQUENCE</scope>
    <source>
        <strain evidence="1">H67</strain>
        <plasmid evidence="1">pRYC11</plasmid>
    </source>
</reference>